<dbReference type="Proteomes" id="UP000220605">
    <property type="component" value="Unassembled WGS sequence"/>
</dbReference>
<sequence length="407" mass="47397">MENLSCTDVPIDESYRFYEYIDNYLHYINFCVGDNECNQYNNLCIFDKSRFDDKAVKLTLICKRFHYLLDKLFTPSTSLTYVKENAHLEYLNYWLNHELSLIKTDLELKTLFQHIRSRNINNVTLFKLNGKIKDIPKKEINNMNSLFYLYDYYFKVIKATTIHEASEYYFKIYTNQCVKKYQELIEECPNVRTSFCKALCDFKKRYESINLSDDIIKDWTQKGLPSLSKYAKAQVKASKLSSDLDHSSLADTRIPERVYRTPVTSTASPERDSEGAVKPGAMPETTTYSESIIKAGSHQPNAISYLQNTLQQDSWGNTGQIETKNEDGFDTSTNKIIGTSISTVGVSSLFFLFYKFPSLGSRFRSQNKSKKYIRNNFDHQSNNFLDTSEYQYRPEESMSYNISYNSV</sequence>
<dbReference type="EMBL" id="FLZR02000028">
    <property type="protein sequence ID" value="VVA00048.1"/>
    <property type="molecule type" value="Genomic_DNA"/>
</dbReference>
<evidence type="ECO:0000256" key="1">
    <source>
        <dbReference type="SAM" id="MobiDB-lite"/>
    </source>
</evidence>
<name>A0A565A6A7_PLAVI</name>
<reference evidence="2" key="1">
    <citation type="submission" date="2016-07" db="EMBL/GenBank/DDBJ databases">
        <authorList>
            <consortium name="Pathogen Informatics"/>
        </authorList>
    </citation>
    <scope>NUCLEOTIDE SEQUENCE</scope>
</reference>
<accession>A0A565A6A7</accession>
<dbReference type="InterPro" id="IPR008780">
    <property type="entry name" value="Plasmodium_Vir"/>
</dbReference>
<dbReference type="VEuPathDB" id="PlasmoDB:PVW1_050005300"/>
<proteinExistence type="predicted"/>
<dbReference type="VEuPathDB" id="PlasmoDB:PVPAM_010005900"/>
<dbReference type="OrthoDB" id="387794at2759"/>
<organism evidence="2">
    <name type="scientific">Plasmodium vivax</name>
    <name type="common">malaria parasite P. vivax</name>
    <dbReference type="NCBI Taxonomy" id="5855"/>
    <lineage>
        <taxon>Eukaryota</taxon>
        <taxon>Sar</taxon>
        <taxon>Alveolata</taxon>
        <taxon>Apicomplexa</taxon>
        <taxon>Aconoidasida</taxon>
        <taxon>Haemosporida</taxon>
        <taxon>Plasmodiidae</taxon>
        <taxon>Plasmodium</taxon>
        <taxon>Plasmodium (Plasmodium)</taxon>
    </lineage>
</organism>
<dbReference type="Pfam" id="PF05795">
    <property type="entry name" value="Plasmodium_Vir"/>
    <property type="match status" value="1"/>
</dbReference>
<gene>
    <name evidence="2" type="ORF">PVP01_0007600</name>
</gene>
<dbReference type="VEuPathDB" id="PlasmoDB:PVP01_0007600"/>
<dbReference type="AlphaFoldDB" id="A0A565A6A7"/>
<feature type="region of interest" description="Disordered" evidence="1">
    <location>
        <begin position="259"/>
        <end position="283"/>
    </location>
</feature>
<evidence type="ECO:0000313" key="2">
    <source>
        <dbReference type="EMBL" id="VVA00048.1"/>
    </source>
</evidence>
<protein>
    <submittedName>
        <fullName evidence="2">VIR protein</fullName>
    </submittedName>
</protein>